<dbReference type="RefSeq" id="WP_011448675.1">
    <property type="nucleotide sequence ID" value="NC_007796.1"/>
</dbReference>
<dbReference type="AlphaFoldDB" id="Q2FRA8"/>
<dbReference type="GO" id="GO:0008843">
    <property type="term" value="F:endochitinase activity"/>
    <property type="evidence" value="ECO:0007669"/>
    <property type="project" value="UniProtKB-EC"/>
</dbReference>
<accession>Q2FRA8</accession>
<dbReference type="InterPro" id="IPR022409">
    <property type="entry name" value="PKD/Chitinase_dom"/>
</dbReference>
<dbReference type="Proteomes" id="UP000001941">
    <property type="component" value="Chromosome"/>
</dbReference>
<dbReference type="GeneID" id="3925034"/>
<dbReference type="PROSITE" id="PS50093">
    <property type="entry name" value="PKD"/>
    <property type="match status" value="1"/>
</dbReference>
<dbReference type="InterPro" id="IPR013783">
    <property type="entry name" value="Ig-like_fold"/>
</dbReference>
<dbReference type="KEGG" id="mhu:Mhun_1683"/>
<dbReference type="SMART" id="SM00089">
    <property type="entry name" value="PKD"/>
    <property type="match status" value="1"/>
</dbReference>
<proteinExistence type="predicted"/>
<dbReference type="EnsemblBacteria" id="ABD41410">
    <property type="protein sequence ID" value="ABD41410"/>
    <property type="gene ID" value="Mhun_1683"/>
</dbReference>
<keyword evidence="2" id="KW-0378">Hydrolase</keyword>
<dbReference type="InterPro" id="IPR000601">
    <property type="entry name" value="PKD_dom"/>
</dbReference>
<dbReference type="InParanoid" id="Q2FRA8"/>
<dbReference type="InterPro" id="IPR013229">
    <property type="entry name" value="PEGA"/>
</dbReference>
<evidence type="ECO:0000259" key="1">
    <source>
        <dbReference type="PROSITE" id="PS50093"/>
    </source>
</evidence>
<dbReference type="EMBL" id="CP000254">
    <property type="protein sequence ID" value="ABD41410.1"/>
    <property type="molecule type" value="Genomic_DNA"/>
</dbReference>
<dbReference type="EC" id="3.2.1.14" evidence="2"/>
<dbReference type="Gene3D" id="2.60.40.10">
    <property type="entry name" value="Immunoglobulins"/>
    <property type="match status" value="1"/>
</dbReference>
<dbReference type="HOGENOM" id="CLU_1302630_0_0_2"/>
<reference evidence="3" key="1">
    <citation type="journal article" date="2016" name="Stand. Genomic Sci.">
        <title>Complete genome sequence of Methanospirillum hungatei type strain JF1.</title>
        <authorList>
            <person name="Gunsalus R.P."/>
            <person name="Cook L.E."/>
            <person name="Crable B."/>
            <person name="Rohlin L."/>
            <person name="McDonald E."/>
            <person name="Mouttaki H."/>
            <person name="Sieber J.R."/>
            <person name="Poweleit N."/>
            <person name="Zhou H."/>
            <person name="Lapidus A.L."/>
            <person name="Daligault H.E."/>
            <person name="Land M."/>
            <person name="Gilna P."/>
            <person name="Ivanova N."/>
            <person name="Kyrpides N."/>
            <person name="Culley D.E."/>
            <person name="McInerney M.J."/>
        </authorList>
    </citation>
    <scope>NUCLEOTIDE SEQUENCE [LARGE SCALE GENOMIC DNA]</scope>
    <source>
        <strain evidence="3">ATCC 27890 / DSM 864 / NBRC 100397 / JF-1</strain>
    </source>
</reference>
<keyword evidence="3" id="KW-1185">Reference proteome</keyword>
<protein>
    <submittedName>
        <fullName evidence="2">Chitinase family 18</fullName>
        <ecNumber evidence="2">3.2.1.14</ecNumber>
    </submittedName>
</protein>
<evidence type="ECO:0000313" key="2">
    <source>
        <dbReference type="EMBL" id="ABD41410.1"/>
    </source>
</evidence>
<evidence type="ECO:0000313" key="3">
    <source>
        <dbReference type="Proteomes" id="UP000001941"/>
    </source>
</evidence>
<organism evidence="2 3">
    <name type="scientific">Methanospirillum hungatei JF-1 (strain ATCC 27890 / DSM 864 / NBRC 100397 / JF-1)</name>
    <dbReference type="NCBI Taxonomy" id="323259"/>
    <lineage>
        <taxon>Archaea</taxon>
        <taxon>Methanobacteriati</taxon>
        <taxon>Methanobacteriota</taxon>
        <taxon>Stenosarchaea group</taxon>
        <taxon>Methanomicrobia</taxon>
        <taxon>Methanomicrobiales</taxon>
        <taxon>Methanospirillaceae</taxon>
        <taxon>Methanospirillum</taxon>
    </lineage>
</organism>
<gene>
    <name evidence="2" type="ordered locus">Mhun_1683</name>
</gene>
<sequence length="211" mass="22805">MNPVYTYAQTCTYDVKLLLHVVIYNIYDTKTDVVDFWGVADYDGYITATGPSSISANFTATPVSGTPPLEVTFSDISDGSPSSWHWTFGDGTDSSEQNPVHIYQGIGRYTVSLEVKGPAGGGAVRKTAFINVNSEPSLGPSGMVRVYSEPSGADIYVDGVKQGQTPADSLIVRTGLHTLLVRLDGYQDWTGTVQVGQGEMKFIPTIKLHKK</sequence>
<keyword evidence="2" id="KW-0326">Glycosidase</keyword>
<dbReference type="eggNOG" id="arCOG02516">
    <property type="taxonomic scope" value="Archaea"/>
</dbReference>
<dbReference type="FunFam" id="2.60.40.10:FF:000270">
    <property type="entry name" value="Cell surface protein"/>
    <property type="match status" value="1"/>
</dbReference>
<feature type="domain" description="PKD" evidence="1">
    <location>
        <begin position="54"/>
        <end position="137"/>
    </location>
</feature>
<dbReference type="CDD" id="cd00146">
    <property type="entry name" value="PKD"/>
    <property type="match status" value="1"/>
</dbReference>
<dbReference type="SUPFAM" id="SSF49299">
    <property type="entry name" value="PKD domain"/>
    <property type="match status" value="1"/>
</dbReference>
<dbReference type="Pfam" id="PF18911">
    <property type="entry name" value="PKD_4"/>
    <property type="match status" value="1"/>
</dbReference>
<dbReference type="OrthoDB" id="136775at2157"/>
<dbReference type="InterPro" id="IPR035986">
    <property type="entry name" value="PKD_dom_sf"/>
</dbReference>
<name>Q2FRA8_METHJ</name>
<dbReference type="Pfam" id="PF08308">
    <property type="entry name" value="PEGA"/>
    <property type="match status" value="1"/>
</dbReference>